<dbReference type="CDD" id="cd04484">
    <property type="entry name" value="polC_OBF"/>
    <property type="match status" value="1"/>
</dbReference>
<keyword evidence="5 11" id="KW-0235">DNA replication</keyword>
<proteinExistence type="inferred from homology"/>
<dbReference type="Pfam" id="PF14579">
    <property type="entry name" value="HHH_6"/>
    <property type="match status" value="1"/>
</dbReference>
<dbReference type="RefSeq" id="WP_084191955.1">
    <property type="nucleotide sequence ID" value="NZ_LTDM01000064.1"/>
</dbReference>
<evidence type="ECO:0000256" key="9">
    <source>
        <dbReference type="ARBA" id="ARBA00022932"/>
    </source>
</evidence>
<dbReference type="Gene3D" id="1.10.150.870">
    <property type="match status" value="1"/>
</dbReference>
<dbReference type="InterPro" id="IPR036397">
    <property type="entry name" value="RNaseH_sf"/>
</dbReference>
<dbReference type="Gene3D" id="1.20.5.140">
    <property type="match status" value="1"/>
</dbReference>
<dbReference type="SUPFAM" id="SSF160975">
    <property type="entry name" value="AF1531-like"/>
    <property type="match status" value="1"/>
</dbReference>
<dbReference type="PANTHER" id="PTHR32294:SF5">
    <property type="entry name" value="DNA POLYMERASE III POLC-TYPE"/>
    <property type="match status" value="1"/>
</dbReference>
<name>A0A1U7M3I3_TISCR</name>
<evidence type="ECO:0000256" key="4">
    <source>
        <dbReference type="ARBA" id="ARBA00022695"/>
    </source>
</evidence>
<dbReference type="PANTHER" id="PTHR32294">
    <property type="entry name" value="DNA POLYMERASE III SUBUNIT ALPHA"/>
    <property type="match status" value="1"/>
</dbReference>
<dbReference type="InterPro" id="IPR040982">
    <property type="entry name" value="DNA_pol3_finger"/>
</dbReference>
<keyword evidence="15" id="KW-1185">Reference proteome</keyword>
<dbReference type="InterPro" id="IPR006308">
    <property type="entry name" value="Pol_III_a_PolC-type_gram_pos"/>
</dbReference>
<dbReference type="CDD" id="cd07435">
    <property type="entry name" value="PHP_PolIIIA_POLC"/>
    <property type="match status" value="1"/>
</dbReference>
<evidence type="ECO:0000313" key="15">
    <source>
        <dbReference type="Proteomes" id="UP000186112"/>
    </source>
</evidence>
<dbReference type="InterPro" id="IPR004805">
    <property type="entry name" value="DnaE2/DnaE/PolC"/>
</dbReference>
<dbReference type="GO" id="GO:0003677">
    <property type="term" value="F:DNA binding"/>
    <property type="evidence" value="ECO:0007669"/>
    <property type="project" value="UniProtKB-UniRule"/>
</dbReference>
<comment type="catalytic activity">
    <reaction evidence="10 11">
        <text>DNA(n) + a 2'-deoxyribonucleoside 5'-triphosphate = DNA(n+1) + diphosphate</text>
        <dbReference type="Rhea" id="RHEA:22508"/>
        <dbReference type="Rhea" id="RHEA-COMP:17339"/>
        <dbReference type="Rhea" id="RHEA-COMP:17340"/>
        <dbReference type="ChEBI" id="CHEBI:33019"/>
        <dbReference type="ChEBI" id="CHEBI:61560"/>
        <dbReference type="ChEBI" id="CHEBI:173112"/>
        <dbReference type="EC" id="2.7.7.7"/>
    </reaction>
</comment>
<reference evidence="14 15" key="1">
    <citation type="submission" date="2016-02" db="EMBL/GenBank/DDBJ databases">
        <title>Genome sequence of Tissierella creatinophila DSM 6911.</title>
        <authorList>
            <person name="Poehlein A."/>
            <person name="Daniel R."/>
        </authorList>
    </citation>
    <scope>NUCLEOTIDE SEQUENCE [LARGE SCALE GENOMIC DNA]</scope>
    <source>
        <strain evidence="14 15">DSM 6911</strain>
    </source>
</reference>
<dbReference type="Pfam" id="PF17657">
    <property type="entry name" value="DNA_pol3_finger"/>
    <property type="match status" value="1"/>
</dbReference>
<keyword evidence="3 11" id="KW-0808">Transferase</keyword>
<dbReference type="Pfam" id="PF00929">
    <property type="entry name" value="RNase_T"/>
    <property type="match status" value="1"/>
</dbReference>
<comment type="subcellular location">
    <subcellularLocation>
        <location evidence="11">Cytoplasm</location>
    </subcellularLocation>
</comment>
<dbReference type="NCBIfam" id="NF001688">
    <property type="entry name" value="PRK00448.1"/>
    <property type="match status" value="1"/>
</dbReference>
<accession>A0A1U7M3I3</accession>
<dbReference type="Gene3D" id="1.10.150.700">
    <property type="entry name" value="PolC, middle finger domain"/>
    <property type="match status" value="1"/>
</dbReference>
<organism evidence="14 15">
    <name type="scientific">Tissierella creatinophila DSM 6911</name>
    <dbReference type="NCBI Taxonomy" id="1123403"/>
    <lineage>
        <taxon>Bacteria</taxon>
        <taxon>Bacillati</taxon>
        <taxon>Bacillota</taxon>
        <taxon>Tissierellia</taxon>
        <taxon>Tissierellales</taxon>
        <taxon>Tissierellaceae</taxon>
        <taxon>Tissierella</taxon>
    </lineage>
</organism>
<dbReference type="GO" id="GO:0005737">
    <property type="term" value="C:cytoplasm"/>
    <property type="evidence" value="ECO:0007669"/>
    <property type="project" value="UniProtKB-SubCell"/>
</dbReference>
<dbReference type="CDD" id="cd06127">
    <property type="entry name" value="DEDDh"/>
    <property type="match status" value="1"/>
</dbReference>
<evidence type="ECO:0000256" key="6">
    <source>
        <dbReference type="ARBA" id="ARBA00022722"/>
    </source>
</evidence>
<gene>
    <name evidence="14" type="primary">polC_2</name>
    <name evidence="11" type="synonym">polC</name>
    <name evidence="14" type="ORF">TICRE_23580</name>
</gene>
<dbReference type="InterPro" id="IPR011708">
    <property type="entry name" value="DNA_pol3_alpha_NTPase_dom"/>
</dbReference>
<comment type="function">
    <text evidence="1 11">Required for replicative DNA synthesis. This DNA polymerase also exhibits 3' to 5' exonuclease activity.</text>
</comment>
<dbReference type="InterPro" id="IPR029460">
    <property type="entry name" value="DNAPol_HHH"/>
</dbReference>
<evidence type="ECO:0000259" key="13">
    <source>
        <dbReference type="SMART" id="SM00481"/>
    </source>
</evidence>
<feature type="domain" description="Polymerase/histidinol phosphatase N-terminal" evidence="13">
    <location>
        <begin position="319"/>
        <end position="386"/>
    </location>
</feature>
<sequence>MKKISLKEVMKEEKYAHLLSVPIDIQNIKIDKQNMELFIVLESFNIISIKYFEEIKNFFKVVFEKFKVILIINYKFDITDEENREKYIDNIKEYIYSLIPSSVSWLDGLNYKFSKNILSLEFPNDISLVSLERQSIIDKLDSKIKDEVGLILETSKNICNEYNNDFLETKLDEEKKISQIILENSYIESPKKEKKIASKNYSFGKTIKSETIDISEINLQTGTCAIKGEIFDIEFREIRGNKLIITFYITDKKDSTLVKVFIKKEEGEELLNNLEEELFVILEGDVIYDTYSRTQVIMLKSLKPLEKTERMDNYKEKRVELHLHTQMSSMDGITNVKKLINQAHRWGHEAIAVTDHGVVQAFPEAMEMSKKLGIKILYGVEGYLVNDKKEIISDLDLNKNYDEFVIFDIETTGLSAINDSITEIGAIKVKNGEVIDTFSHLVNPERPIPEFITKLTGITDEMVEDKPTIEKTIPLFQDFIAESILIAHNASFDVGFIRENLKKMNLKFSNPVLDTLELSRAVFPDLKNHKLNTLSKYLDIQLENHHRAVDDAKATKEIFLKIMDLLKDKGIGELDSLNHLNANKDITKDSVYHVTILAKNLVGLKNLYRLVSDSHIKYFYRKPRISKSLLEKYREGLLIGSACESGELFKALISNKSYSEIRNIVKFYDYLEIQPLENNKHLLRNGLVKDYNQLKELNKQIYHLGKKYEKIVVATGDVHFLNPEDEVYRRILMAGQGFSDAEEQAPLYFKTTTEMLKEFDYLGEDIATEVVIKNTNLVNNMIEDIKPIPDGTFPPIIEGSEEELKKITYDKAYEIYGNPLPELVEKRLCRELSSIIENGYAVMYIIAQKLVWKSIEDGYLVGSRGSVGSSFVATMSGITEVNPLPPHYTCPNCKFSEFFEGGYIASGSDLSDKNCPHCDTFLNKDGQDIPFEVFLGFEGDKEPDIDLNFAGEYQSVAHKYTEELFGEGYVFRAGTIGTIADKTAYGFVKKYFEQRELFVNPAEINRLVKGCTGIKRSSGQHPGGVMIVPKYKDILDFTPIQYPANDRESGVITTHFDYNAISSNILKLDILGHDVPTIIKMLEDITGIDPTTIALDEKSTMELFHSVKPLKVQEKDIDSKVGTLGIPEFGTKFVRQMLIETNPTTFSELVRISGLSHGTDVWINNAQDLVKSNRATLSEVISTREDIMLTLINAGLDKKKAFWIMENVRKGKGLTEEEEKDMKSINLPSWYIEACHKIKYMFPKAHAVAYVMMSFRIAYFKVYHPEAFYATYFTTKAADFDAQLILEGPVSVRKKIQELESLGNDIKVKEKNLLTVLEVVREMYARGFKFQNVDLYNSDSDKFLIGKEGIIPPLKGLDGVGENAAKKIVEERNISKFISIEDLIKRGKVSRTVIDSLTNHGCLDNLPQSNQISLFNI</sequence>
<dbReference type="Pfam" id="PF02811">
    <property type="entry name" value="PHP"/>
    <property type="match status" value="1"/>
</dbReference>
<dbReference type="NCBIfam" id="TIGR00573">
    <property type="entry name" value="dnaq"/>
    <property type="match status" value="1"/>
</dbReference>
<keyword evidence="7 11" id="KW-0378">Hydrolase</keyword>
<evidence type="ECO:0000256" key="10">
    <source>
        <dbReference type="ARBA" id="ARBA00049244"/>
    </source>
</evidence>
<dbReference type="InterPro" id="IPR006054">
    <property type="entry name" value="DnaQ"/>
</dbReference>
<evidence type="ECO:0000313" key="14">
    <source>
        <dbReference type="EMBL" id="OLS01758.1"/>
    </source>
</evidence>
<evidence type="ECO:0000256" key="8">
    <source>
        <dbReference type="ARBA" id="ARBA00022839"/>
    </source>
</evidence>
<dbReference type="InterPro" id="IPR003141">
    <property type="entry name" value="Pol/His_phosphatase_N"/>
</dbReference>
<dbReference type="InterPro" id="IPR004013">
    <property type="entry name" value="PHP_dom"/>
</dbReference>
<evidence type="ECO:0000256" key="11">
    <source>
        <dbReference type="HAMAP-Rule" id="MF_00356"/>
    </source>
</evidence>
<dbReference type="Gene3D" id="6.10.140.1510">
    <property type="match status" value="1"/>
</dbReference>
<dbReference type="GO" id="GO:0003887">
    <property type="term" value="F:DNA-directed DNA polymerase activity"/>
    <property type="evidence" value="ECO:0007669"/>
    <property type="project" value="UniProtKB-UniRule"/>
</dbReference>
<dbReference type="Gene3D" id="3.20.20.140">
    <property type="entry name" value="Metal-dependent hydrolases"/>
    <property type="match status" value="1"/>
</dbReference>
<dbReference type="NCBIfam" id="TIGR01405">
    <property type="entry name" value="polC_Gram_pos"/>
    <property type="match status" value="1"/>
</dbReference>
<keyword evidence="8 11" id="KW-0269">Exonuclease</keyword>
<dbReference type="GO" id="GO:0008408">
    <property type="term" value="F:3'-5' exonuclease activity"/>
    <property type="evidence" value="ECO:0007669"/>
    <property type="project" value="UniProtKB-UniRule"/>
</dbReference>
<evidence type="ECO:0000256" key="1">
    <source>
        <dbReference type="ARBA" id="ARBA00003452"/>
    </source>
</evidence>
<dbReference type="FunFam" id="3.30.420.10:FF:000045">
    <property type="entry name" value="3'-5' exonuclease DinG"/>
    <property type="match status" value="1"/>
</dbReference>
<dbReference type="InterPro" id="IPR012340">
    <property type="entry name" value="NA-bd_OB-fold"/>
</dbReference>
<evidence type="ECO:0000256" key="5">
    <source>
        <dbReference type="ARBA" id="ARBA00022705"/>
    </source>
</evidence>
<evidence type="ECO:0000256" key="3">
    <source>
        <dbReference type="ARBA" id="ARBA00022679"/>
    </source>
</evidence>
<dbReference type="SMART" id="SM00481">
    <property type="entry name" value="POLIIIAc"/>
    <property type="match status" value="1"/>
</dbReference>
<dbReference type="HAMAP" id="MF_00356">
    <property type="entry name" value="DNApol_PolC"/>
    <property type="match status" value="1"/>
</dbReference>
<keyword evidence="9 11" id="KW-0239">DNA-directed DNA polymerase</keyword>
<evidence type="ECO:0000259" key="12">
    <source>
        <dbReference type="SMART" id="SM00479"/>
    </source>
</evidence>
<dbReference type="Proteomes" id="UP000186112">
    <property type="component" value="Unassembled WGS sequence"/>
</dbReference>
<keyword evidence="2 11" id="KW-0963">Cytoplasm</keyword>
<dbReference type="OrthoDB" id="9804290at2"/>
<keyword evidence="6 11" id="KW-0540">Nuclease</keyword>
<evidence type="ECO:0000256" key="7">
    <source>
        <dbReference type="ARBA" id="ARBA00022801"/>
    </source>
</evidence>
<dbReference type="InterPro" id="IPR012337">
    <property type="entry name" value="RNaseH-like_sf"/>
</dbReference>
<dbReference type="SMART" id="SM00479">
    <property type="entry name" value="EXOIII"/>
    <property type="match status" value="1"/>
</dbReference>
<dbReference type="InterPro" id="IPR044923">
    <property type="entry name" value="PolC_middle_finger_sf"/>
</dbReference>
<keyword evidence="4 11" id="KW-0548">Nucleotidyltransferase</keyword>
<dbReference type="Gene3D" id="3.30.420.10">
    <property type="entry name" value="Ribonuclease H-like superfamily/Ribonuclease H"/>
    <property type="match status" value="1"/>
</dbReference>
<dbReference type="GO" id="GO:0006261">
    <property type="term" value="P:DNA-templated DNA replication"/>
    <property type="evidence" value="ECO:0007669"/>
    <property type="project" value="UniProtKB-UniRule"/>
</dbReference>
<dbReference type="Pfam" id="PF07733">
    <property type="entry name" value="DNA_pol3_alpha"/>
    <property type="match status" value="2"/>
</dbReference>
<feature type="domain" description="Exonuclease" evidence="12">
    <location>
        <begin position="403"/>
        <end position="568"/>
    </location>
</feature>
<comment type="similarity">
    <text evidence="11">Belongs to the DNA polymerase type-C family. PolC subfamily.</text>
</comment>
<dbReference type="Gene3D" id="2.40.50.140">
    <property type="entry name" value="Nucleic acid-binding proteins"/>
    <property type="match status" value="1"/>
</dbReference>
<evidence type="ECO:0000256" key="2">
    <source>
        <dbReference type="ARBA" id="ARBA00022490"/>
    </source>
</evidence>
<dbReference type="EMBL" id="LTDM01000064">
    <property type="protein sequence ID" value="OLS01758.1"/>
    <property type="molecule type" value="Genomic_DNA"/>
</dbReference>
<protein>
    <recommendedName>
        <fullName evidence="11">DNA polymerase III PolC-type</fullName>
        <shortName evidence="11">PolIII</shortName>
        <ecNumber evidence="11">2.7.7.7</ecNumber>
    </recommendedName>
</protein>
<dbReference type="InterPro" id="IPR013520">
    <property type="entry name" value="Ribonucl_H"/>
</dbReference>
<dbReference type="SUPFAM" id="SSF53098">
    <property type="entry name" value="Ribonuclease H-like"/>
    <property type="match status" value="1"/>
</dbReference>
<comment type="caution">
    <text evidence="14">The sequence shown here is derived from an EMBL/GenBank/DDBJ whole genome shotgun (WGS) entry which is preliminary data.</text>
</comment>
<dbReference type="Gene3D" id="3.30.1900.20">
    <property type="match status" value="2"/>
</dbReference>
<dbReference type="EC" id="2.7.7.7" evidence="11"/>